<dbReference type="GO" id="GO:0055085">
    <property type="term" value="P:transmembrane transport"/>
    <property type="evidence" value="ECO:0007669"/>
    <property type="project" value="InterPro"/>
</dbReference>
<evidence type="ECO:0000256" key="6">
    <source>
        <dbReference type="ARBA" id="ARBA00022967"/>
    </source>
</evidence>
<dbReference type="NCBIfam" id="TIGR01946">
    <property type="entry name" value="rnfD"/>
    <property type="match status" value="1"/>
</dbReference>
<dbReference type="GO" id="GO:0022900">
    <property type="term" value="P:electron transport chain"/>
    <property type="evidence" value="ECO:0007669"/>
    <property type="project" value="UniProtKB-UniRule"/>
</dbReference>
<feature type="transmembrane region" description="Helical" evidence="10">
    <location>
        <begin position="264"/>
        <end position="282"/>
    </location>
</feature>
<keyword evidence="6 10" id="KW-1278">Translocase</keyword>
<feature type="transmembrane region" description="Helical" evidence="10">
    <location>
        <begin position="45"/>
        <end position="62"/>
    </location>
</feature>
<dbReference type="RefSeq" id="WP_107032125.1">
    <property type="nucleotide sequence ID" value="NZ_CAJSYL010000001.1"/>
</dbReference>
<gene>
    <name evidence="10" type="primary">rnfD</name>
    <name evidence="11" type="ORF">C5O23_06400</name>
</gene>
<comment type="cofactor">
    <cofactor evidence="10">
        <name>FMN</name>
        <dbReference type="ChEBI" id="CHEBI:58210"/>
    </cofactor>
</comment>
<evidence type="ECO:0000313" key="12">
    <source>
        <dbReference type="Proteomes" id="UP000244905"/>
    </source>
</evidence>
<organism evidence="11 12">
    <name type="scientific">Duncaniella muris</name>
    <dbReference type="NCBI Taxonomy" id="2094150"/>
    <lineage>
        <taxon>Bacteria</taxon>
        <taxon>Pseudomonadati</taxon>
        <taxon>Bacteroidota</taxon>
        <taxon>Bacteroidia</taxon>
        <taxon>Bacteroidales</taxon>
        <taxon>Muribaculaceae</taxon>
        <taxon>Duncaniella</taxon>
    </lineage>
</organism>
<comment type="caution">
    <text evidence="11">The sequence shown here is derived from an EMBL/GenBank/DDBJ whole genome shotgun (WGS) entry which is preliminary data.</text>
</comment>
<evidence type="ECO:0000256" key="2">
    <source>
        <dbReference type="ARBA" id="ARBA00022553"/>
    </source>
</evidence>
<keyword evidence="3 10" id="KW-0285">Flavoprotein</keyword>
<evidence type="ECO:0000256" key="1">
    <source>
        <dbReference type="ARBA" id="ARBA00022448"/>
    </source>
</evidence>
<keyword evidence="9 10" id="KW-0472">Membrane</keyword>
<reference evidence="12" key="1">
    <citation type="submission" date="2018-02" db="EMBL/GenBank/DDBJ databases">
        <authorList>
            <person name="Clavel T."/>
            <person name="Strowig T."/>
        </authorList>
    </citation>
    <scope>NUCLEOTIDE SEQUENCE [LARGE SCALE GENOMIC DNA]</scope>
    <source>
        <strain evidence="12">DSM 103720</strain>
    </source>
</reference>
<dbReference type="PANTHER" id="PTHR30578">
    <property type="entry name" value="ELECTRON TRANSPORT COMPLEX PROTEIN RNFD"/>
    <property type="match status" value="1"/>
</dbReference>
<dbReference type="EMBL" id="PUEC01000012">
    <property type="protein sequence ID" value="PWB02468.1"/>
    <property type="molecule type" value="Genomic_DNA"/>
</dbReference>
<comment type="function">
    <text evidence="10">Part of a membrane-bound complex that couples electron transfer with translocation of ions across the membrane.</text>
</comment>
<dbReference type="AlphaFoldDB" id="A0A2V1IPV0"/>
<keyword evidence="10" id="KW-1003">Cell membrane</keyword>
<dbReference type="EC" id="7.-.-.-" evidence="10"/>
<keyword evidence="4 10" id="KW-0288">FMN</keyword>
<evidence type="ECO:0000256" key="9">
    <source>
        <dbReference type="ARBA" id="ARBA00023136"/>
    </source>
</evidence>
<feature type="transmembrane region" description="Helical" evidence="10">
    <location>
        <begin position="182"/>
        <end position="206"/>
    </location>
</feature>
<comment type="subcellular location">
    <subcellularLocation>
        <location evidence="10">Cell membrane</location>
        <topology evidence="10">Multi-pass membrane protein</topology>
    </subcellularLocation>
</comment>
<evidence type="ECO:0000313" key="11">
    <source>
        <dbReference type="EMBL" id="PWB02468.1"/>
    </source>
</evidence>
<feature type="transmembrane region" description="Helical" evidence="10">
    <location>
        <begin position="96"/>
        <end position="114"/>
    </location>
</feature>
<feature type="transmembrane region" description="Helical" evidence="10">
    <location>
        <begin position="126"/>
        <end position="145"/>
    </location>
</feature>
<evidence type="ECO:0000256" key="4">
    <source>
        <dbReference type="ARBA" id="ARBA00022643"/>
    </source>
</evidence>
<evidence type="ECO:0000256" key="3">
    <source>
        <dbReference type="ARBA" id="ARBA00022630"/>
    </source>
</evidence>
<evidence type="ECO:0000256" key="10">
    <source>
        <dbReference type="HAMAP-Rule" id="MF_00462"/>
    </source>
</evidence>
<feature type="transmembrane region" description="Helical" evidence="10">
    <location>
        <begin position="74"/>
        <end position="90"/>
    </location>
</feature>
<dbReference type="Pfam" id="PF03116">
    <property type="entry name" value="NQR2_RnfD_RnfE"/>
    <property type="match status" value="1"/>
</dbReference>
<comment type="subunit">
    <text evidence="10">The complex is composed of six subunits: RnfA, RnfB, RnfC, RnfD, RnfE and RnfG.</text>
</comment>
<keyword evidence="1 10" id="KW-0813">Transport</keyword>
<dbReference type="InterPro" id="IPR011303">
    <property type="entry name" value="RnfD_bac"/>
</dbReference>
<dbReference type="InterPro" id="IPR004338">
    <property type="entry name" value="NqrB/RnfD"/>
</dbReference>
<sequence length="318" mass="33637">MSQLITISPSPHAHTPVTVRRLMLNVIVALLPAVALALYCFGLGAAVVIATSIAGCVVVEYLISRYMLGEKPSIGNLSAVLTGLLLALNLPSNLPIWTVLIGCVIAIGIGKMTFGGLGCNIFNPALVGRVFLLLSFPVQMTTWPLPMENRMAYLDATTGATTLGQLKMDQISGADVDILTHALGFTGGSMGEMGAIALLIGFIYLLCTRTITWHIPVSILATVALFSLCIGVNPGVQLVTGGLMLGAIFMATDYVTSPMSHSGMILYGVMIGIITVVIRQWGAYPEGVSFAILIMNGLTPLINRYLKPRKFGEGRVAA</sequence>
<evidence type="ECO:0000256" key="5">
    <source>
        <dbReference type="ARBA" id="ARBA00022692"/>
    </source>
</evidence>
<keyword evidence="5 10" id="KW-0812">Transmembrane</keyword>
<name>A0A2V1IPV0_9BACT</name>
<keyword evidence="2 10" id="KW-0597">Phosphoprotein</keyword>
<keyword evidence="8 10" id="KW-1133">Transmembrane helix</keyword>
<evidence type="ECO:0000256" key="7">
    <source>
        <dbReference type="ARBA" id="ARBA00022982"/>
    </source>
</evidence>
<keyword evidence="12" id="KW-1185">Reference proteome</keyword>
<protein>
    <recommendedName>
        <fullName evidence="10">Ion-translocating oxidoreductase complex subunit D</fullName>
        <ecNumber evidence="10">7.-.-.-</ecNumber>
    </recommendedName>
    <alternativeName>
        <fullName evidence="10">Rnf electron transport complex subunit D</fullName>
    </alternativeName>
</protein>
<keyword evidence="7 10" id="KW-0249">Electron transport</keyword>
<feature type="modified residue" description="FMN phosphoryl threonine" evidence="10">
    <location>
        <position position="161"/>
    </location>
</feature>
<accession>A0A2V1IPV0</accession>
<feature type="transmembrane region" description="Helical" evidence="10">
    <location>
        <begin position="21"/>
        <end position="39"/>
    </location>
</feature>
<proteinExistence type="inferred from homology"/>
<dbReference type="HAMAP" id="MF_00462">
    <property type="entry name" value="RsxD_RnfD"/>
    <property type="match status" value="1"/>
</dbReference>
<dbReference type="Proteomes" id="UP000244905">
    <property type="component" value="Unassembled WGS sequence"/>
</dbReference>
<evidence type="ECO:0000256" key="8">
    <source>
        <dbReference type="ARBA" id="ARBA00022989"/>
    </source>
</evidence>
<dbReference type="GeneID" id="82525973"/>
<feature type="transmembrane region" description="Helical" evidence="10">
    <location>
        <begin position="213"/>
        <end position="233"/>
    </location>
</feature>
<comment type="similarity">
    <text evidence="10">Belongs to the NqrB/RnfD family.</text>
</comment>
<dbReference type="PANTHER" id="PTHR30578:SF0">
    <property type="entry name" value="ION-TRANSLOCATING OXIDOREDUCTASE COMPLEX SUBUNIT D"/>
    <property type="match status" value="1"/>
</dbReference>
<dbReference type="GO" id="GO:0005886">
    <property type="term" value="C:plasma membrane"/>
    <property type="evidence" value="ECO:0007669"/>
    <property type="project" value="UniProtKB-SubCell"/>
</dbReference>